<proteinExistence type="predicted"/>
<name>A0AAU9E949_9BACT</name>
<feature type="chain" id="PRO_5043762216" description="Lipoprotein" evidence="1">
    <location>
        <begin position="21"/>
        <end position="116"/>
    </location>
</feature>
<feature type="signal peptide" evidence="1">
    <location>
        <begin position="1"/>
        <end position="20"/>
    </location>
</feature>
<gene>
    <name evidence="2" type="ORF">FAK_01830</name>
</gene>
<keyword evidence="3" id="KW-1185">Reference proteome</keyword>
<evidence type="ECO:0000313" key="2">
    <source>
        <dbReference type="EMBL" id="BEQ13117.1"/>
    </source>
</evidence>
<dbReference type="RefSeq" id="WP_338604446.1">
    <property type="nucleotide sequence ID" value="NZ_AP028679.1"/>
</dbReference>
<sequence>MRRVILFLLLAGFLAAPAWAGQCNIPAGGQCSLVMDPAPAPVEVVNLGQDKEASVLGWWLYSVQGEPRRVATVLKPGEAVIFSPPKSKDGQGDSFAARTLVIFNLGTTELSARTVK</sequence>
<dbReference type="KEGG" id="dmp:FAK_01830"/>
<evidence type="ECO:0000313" key="3">
    <source>
        <dbReference type="Proteomes" id="UP001366166"/>
    </source>
</evidence>
<evidence type="ECO:0000256" key="1">
    <source>
        <dbReference type="SAM" id="SignalP"/>
    </source>
</evidence>
<reference evidence="3" key="1">
    <citation type="journal article" date="2023" name="Arch. Microbiol.">
        <title>Desulfoferula mesophilus gen. nov. sp. nov., a mesophilic sulfate-reducing bacterium isolated from a brackish lake sediment.</title>
        <authorList>
            <person name="Watanabe T."/>
            <person name="Yabe T."/>
            <person name="Tsuji J.M."/>
            <person name="Fukui M."/>
        </authorList>
    </citation>
    <scope>NUCLEOTIDE SEQUENCE [LARGE SCALE GENOMIC DNA]</scope>
    <source>
        <strain evidence="3">12FAK</strain>
    </source>
</reference>
<evidence type="ECO:0008006" key="4">
    <source>
        <dbReference type="Google" id="ProtNLM"/>
    </source>
</evidence>
<dbReference type="AlphaFoldDB" id="A0AAU9E949"/>
<dbReference type="EMBL" id="AP028679">
    <property type="protein sequence ID" value="BEQ13117.1"/>
    <property type="molecule type" value="Genomic_DNA"/>
</dbReference>
<protein>
    <recommendedName>
        <fullName evidence="4">Lipoprotein</fullName>
    </recommendedName>
</protein>
<organism evidence="2 3">
    <name type="scientific">Desulfoferula mesophila</name>
    <dbReference type="NCBI Taxonomy" id="3058419"/>
    <lineage>
        <taxon>Bacteria</taxon>
        <taxon>Pseudomonadati</taxon>
        <taxon>Thermodesulfobacteriota</taxon>
        <taxon>Desulfarculia</taxon>
        <taxon>Desulfarculales</taxon>
        <taxon>Desulfarculaceae</taxon>
        <taxon>Desulfoferula</taxon>
    </lineage>
</organism>
<keyword evidence="1" id="KW-0732">Signal</keyword>
<accession>A0AAU9E949</accession>
<dbReference type="Proteomes" id="UP001366166">
    <property type="component" value="Chromosome"/>
</dbReference>